<accession>A0A4R4W1J7</accession>
<evidence type="ECO:0000256" key="3">
    <source>
        <dbReference type="ARBA" id="ARBA00012438"/>
    </source>
</evidence>
<dbReference type="CDD" id="cd00082">
    <property type="entry name" value="HisKA"/>
    <property type="match status" value="1"/>
</dbReference>
<dbReference type="InterPro" id="IPR050428">
    <property type="entry name" value="TCS_sensor_his_kinase"/>
</dbReference>
<comment type="catalytic activity">
    <reaction evidence="1">
        <text>ATP + protein L-histidine = ADP + protein N-phospho-L-histidine.</text>
        <dbReference type="EC" id="2.7.13.3"/>
    </reaction>
</comment>
<dbReference type="Gene3D" id="1.10.287.130">
    <property type="match status" value="1"/>
</dbReference>
<dbReference type="PROSITE" id="PS50109">
    <property type="entry name" value="HIS_KIN"/>
    <property type="match status" value="1"/>
</dbReference>
<evidence type="ECO:0000256" key="9">
    <source>
        <dbReference type="ARBA" id="ARBA00023012"/>
    </source>
</evidence>
<evidence type="ECO:0000256" key="6">
    <source>
        <dbReference type="ARBA" id="ARBA00022692"/>
    </source>
</evidence>
<keyword evidence="11" id="KW-0175">Coiled coil</keyword>
<name>A0A4R4W1J7_9ACTN</name>
<evidence type="ECO:0000256" key="2">
    <source>
        <dbReference type="ARBA" id="ARBA00004236"/>
    </source>
</evidence>
<dbReference type="PANTHER" id="PTHR45436:SF5">
    <property type="entry name" value="SENSOR HISTIDINE KINASE TRCS"/>
    <property type="match status" value="1"/>
</dbReference>
<feature type="transmembrane region" description="Helical" evidence="12">
    <location>
        <begin position="20"/>
        <end position="42"/>
    </location>
</feature>
<dbReference type="SUPFAM" id="SSF55874">
    <property type="entry name" value="ATPase domain of HSP90 chaperone/DNA topoisomerase II/histidine kinase"/>
    <property type="match status" value="1"/>
</dbReference>
<dbReference type="Gene3D" id="6.10.340.10">
    <property type="match status" value="1"/>
</dbReference>
<evidence type="ECO:0000313" key="15">
    <source>
        <dbReference type="EMBL" id="TDD08815.1"/>
    </source>
</evidence>
<reference evidence="15 16" key="1">
    <citation type="submission" date="2019-03" db="EMBL/GenBank/DDBJ databases">
        <title>Draft genome sequences of novel Actinobacteria.</title>
        <authorList>
            <person name="Sahin N."/>
            <person name="Ay H."/>
            <person name="Saygin H."/>
        </authorList>
    </citation>
    <scope>NUCLEOTIDE SEQUENCE [LARGE SCALE GENOMIC DNA]</scope>
    <source>
        <strain evidence="15 16">KC310</strain>
    </source>
</reference>
<dbReference type="PRINTS" id="PR00344">
    <property type="entry name" value="BCTRLSENSOR"/>
</dbReference>
<keyword evidence="8 12" id="KW-1133">Transmembrane helix</keyword>
<dbReference type="InterPro" id="IPR036097">
    <property type="entry name" value="HisK_dim/P_sf"/>
</dbReference>
<dbReference type="Gene3D" id="3.30.565.10">
    <property type="entry name" value="Histidine kinase-like ATPase, C-terminal domain"/>
    <property type="match status" value="1"/>
</dbReference>
<evidence type="ECO:0000256" key="10">
    <source>
        <dbReference type="ARBA" id="ARBA00023136"/>
    </source>
</evidence>
<dbReference type="Pfam" id="PF00512">
    <property type="entry name" value="HisKA"/>
    <property type="match status" value="1"/>
</dbReference>
<protein>
    <recommendedName>
        <fullName evidence="3">histidine kinase</fullName>
        <ecNumber evidence="3">2.7.13.3</ecNumber>
    </recommendedName>
</protein>
<dbReference type="SUPFAM" id="SSF47384">
    <property type="entry name" value="Homodimeric domain of signal transducing histidine kinase"/>
    <property type="match status" value="1"/>
</dbReference>
<dbReference type="EC" id="2.7.13.3" evidence="3"/>
<feature type="domain" description="Histidine kinase" evidence="13">
    <location>
        <begin position="254"/>
        <end position="459"/>
    </location>
</feature>
<dbReference type="InterPro" id="IPR005467">
    <property type="entry name" value="His_kinase_dom"/>
</dbReference>
<dbReference type="EMBL" id="SMKO01000019">
    <property type="protein sequence ID" value="TDD08815.1"/>
    <property type="molecule type" value="Genomic_DNA"/>
</dbReference>
<sequence>MAGGRRVRGRLGRSLRVRLAMFASIAMLLLIIVVSAFVLHGIRDELVDIQAQEMSSRAVSVLLMVKDDRLPQVLATVGLDGVQVVDPSGSPVTSTLNLVGLPRQTTAIPRDGQANAVAELCGLSGFPGECKIVVAVTAYQPDGEWIIYAFDPAVPWYVGLQVVLSQIALAAALVALTWFVVWRATTRTLAPVSAITKRLAELTAFGGGMRVPVPQNDDEIAALAETANRTLERLETAMREKELAMERQRRFAADASHDLRSPITAMRAQIEDARLHPEEADWMETSDEVLASLDRLQGIVSDLLVLTRLDAGAPSRREPVDLAESVAAEAVRRRSKRVVTDARREVVVTGDRLQLARLLTNLMDNADRHAESQITVTVREEGGQAVLEVLDDGEGIVPEQREVVFERFARLDAARNRDAGGTGLGLPIAREIATAHGGTLTVEDSERGARFVFRMPLRDE</sequence>
<keyword evidence="9" id="KW-0902">Two-component regulatory system</keyword>
<evidence type="ECO:0000256" key="4">
    <source>
        <dbReference type="ARBA" id="ARBA00022553"/>
    </source>
</evidence>
<dbReference type="CDD" id="cd00075">
    <property type="entry name" value="HATPase"/>
    <property type="match status" value="1"/>
</dbReference>
<evidence type="ECO:0000256" key="1">
    <source>
        <dbReference type="ARBA" id="ARBA00000085"/>
    </source>
</evidence>
<feature type="coiled-coil region" evidence="11">
    <location>
        <begin position="220"/>
        <end position="251"/>
    </location>
</feature>
<evidence type="ECO:0000313" key="16">
    <source>
        <dbReference type="Proteomes" id="UP000295258"/>
    </source>
</evidence>
<comment type="subcellular location">
    <subcellularLocation>
        <location evidence="2">Cell membrane</location>
    </subcellularLocation>
</comment>
<gene>
    <name evidence="15" type="ORF">E1292_10890</name>
</gene>
<comment type="caution">
    <text evidence="15">The sequence shown here is derived from an EMBL/GenBank/DDBJ whole genome shotgun (WGS) entry which is preliminary data.</text>
</comment>
<dbReference type="SMART" id="SM00388">
    <property type="entry name" value="HisKA"/>
    <property type="match status" value="1"/>
</dbReference>
<evidence type="ECO:0000256" key="12">
    <source>
        <dbReference type="SAM" id="Phobius"/>
    </source>
</evidence>
<dbReference type="GO" id="GO:0000155">
    <property type="term" value="F:phosphorelay sensor kinase activity"/>
    <property type="evidence" value="ECO:0007669"/>
    <property type="project" value="InterPro"/>
</dbReference>
<dbReference type="InterPro" id="IPR003661">
    <property type="entry name" value="HisK_dim/P_dom"/>
</dbReference>
<organism evidence="15 16">
    <name type="scientific">Nonomuraea deserti</name>
    <dbReference type="NCBI Taxonomy" id="1848322"/>
    <lineage>
        <taxon>Bacteria</taxon>
        <taxon>Bacillati</taxon>
        <taxon>Actinomycetota</taxon>
        <taxon>Actinomycetes</taxon>
        <taxon>Streptosporangiales</taxon>
        <taxon>Streptosporangiaceae</taxon>
        <taxon>Nonomuraea</taxon>
    </lineage>
</organism>
<feature type="transmembrane region" description="Helical" evidence="12">
    <location>
        <begin position="158"/>
        <end position="181"/>
    </location>
</feature>
<keyword evidence="16" id="KW-1185">Reference proteome</keyword>
<dbReference type="Pfam" id="PF02518">
    <property type="entry name" value="HATPase_c"/>
    <property type="match status" value="1"/>
</dbReference>
<keyword evidence="6 12" id="KW-0812">Transmembrane</keyword>
<keyword evidence="5" id="KW-0808">Transferase</keyword>
<evidence type="ECO:0000259" key="14">
    <source>
        <dbReference type="PROSITE" id="PS50885"/>
    </source>
</evidence>
<keyword evidence="4" id="KW-0597">Phosphoprotein</keyword>
<evidence type="ECO:0000256" key="11">
    <source>
        <dbReference type="SAM" id="Coils"/>
    </source>
</evidence>
<dbReference type="Proteomes" id="UP000295258">
    <property type="component" value="Unassembled WGS sequence"/>
</dbReference>
<dbReference type="GO" id="GO:0005886">
    <property type="term" value="C:plasma membrane"/>
    <property type="evidence" value="ECO:0007669"/>
    <property type="project" value="UniProtKB-SubCell"/>
</dbReference>
<dbReference type="InterPro" id="IPR036890">
    <property type="entry name" value="HATPase_C_sf"/>
</dbReference>
<dbReference type="InterPro" id="IPR004358">
    <property type="entry name" value="Sig_transdc_His_kin-like_C"/>
</dbReference>
<proteinExistence type="predicted"/>
<feature type="domain" description="HAMP" evidence="14">
    <location>
        <begin position="186"/>
        <end position="239"/>
    </location>
</feature>
<keyword evidence="10 12" id="KW-0472">Membrane</keyword>
<dbReference type="InterPro" id="IPR003594">
    <property type="entry name" value="HATPase_dom"/>
</dbReference>
<dbReference type="PANTHER" id="PTHR45436">
    <property type="entry name" value="SENSOR HISTIDINE KINASE YKOH"/>
    <property type="match status" value="1"/>
</dbReference>
<dbReference type="SMART" id="SM00387">
    <property type="entry name" value="HATPase_c"/>
    <property type="match status" value="1"/>
</dbReference>
<evidence type="ECO:0000259" key="13">
    <source>
        <dbReference type="PROSITE" id="PS50109"/>
    </source>
</evidence>
<dbReference type="InterPro" id="IPR003660">
    <property type="entry name" value="HAMP_dom"/>
</dbReference>
<evidence type="ECO:0000256" key="8">
    <source>
        <dbReference type="ARBA" id="ARBA00022989"/>
    </source>
</evidence>
<evidence type="ECO:0000256" key="5">
    <source>
        <dbReference type="ARBA" id="ARBA00022679"/>
    </source>
</evidence>
<dbReference type="PROSITE" id="PS50885">
    <property type="entry name" value="HAMP"/>
    <property type="match status" value="1"/>
</dbReference>
<evidence type="ECO:0000256" key="7">
    <source>
        <dbReference type="ARBA" id="ARBA00022777"/>
    </source>
</evidence>
<keyword evidence="7 15" id="KW-0418">Kinase</keyword>
<dbReference type="AlphaFoldDB" id="A0A4R4W1J7"/>